<evidence type="ECO:0000259" key="12">
    <source>
        <dbReference type="PROSITE" id="PS50011"/>
    </source>
</evidence>
<reference evidence="13" key="2">
    <citation type="submission" date="2020-05" db="UniProtKB">
        <authorList>
            <consortium name="EnsemblMetazoa"/>
        </authorList>
    </citation>
    <scope>IDENTIFICATION</scope>
    <source>
        <strain evidence="13">MINIMUS1</strain>
    </source>
</reference>
<keyword evidence="7" id="KW-0067">ATP-binding</keyword>
<feature type="domain" description="Protein kinase" evidence="12">
    <location>
        <begin position="200"/>
        <end position="610"/>
    </location>
</feature>
<dbReference type="Pfam" id="PF00069">
    <property type="entry name" value="Pkinase"/>
    <property type="match status" value="1"/>
</dbReference>
<evidence type="ECO:0000256" key="4">
    <source>
        <dbReference type="ARBA" id="ARBA00022679"/>
    </source>
</evidence>
<keyword evidence="4" id="KW-0808">Transferase</keyword>
<keyword evidence="3" id="KW-0597">Phosphoprotein</keyword>
<keyword evidence="5" id="KW-0547">Nucleotide-binding</keyword>
<dbReference type="InterPro" id="IPR000719">
    <property type="entry name" value="Prot_kinase_dom"/>
</dbReference>
<evidence type="ECO:0000256" key="8">
    <source>
        <dbReference type="ARBA" id="ARBA00037982"/>
    </source>
</evidence>
<dbReference type="EC" id="2.7.11.1" evidence="1"/>
<protein>
    <recommendedName>
        <fullName evidence="1">non-specific serine/threonine protein kinase</fullName>
        <ecNumber evidence="1">2.7.11.1</ecNumber>
    </recommendedName>
    <alternativeName>
        <fullName evidence="9">Heme-regulated eukaryotic initiation factor eIF-2-alpha kinase</fullName>
    </alternativeName>
</protein>
<evidence type="ECO:0000256" key="9">
    <source>
        <dbReference type="ARBA" id="ARBA00042914"/>
    </source>
</evidence>
<dbReference type="AlphaFoldDB" id="A0A182WG09"/>
<feature type="region of interest" description="Disordered" evidence="11">
    <location>
        <begin position="421"/>
        <end position="446"/>
    </location>
</feature>
<dbReference type="InterPro" id="IPR011009">
    <property type="entry name" value="Kinase-like_dom_sf"/>
</dbReference>
<dbReference type="SMART" id="SM00220">
    <property type="entry name" value="S_TKc"/>
    <property type="match status" value="1"/>
</dbReference>
<evidence type="ECO:0000256" key="3">
    <source>
        <dbReference type="ARBA" id="ARBA00022553"/>
    </source>
</evidence>
<sequence length="723" mass="83100">LSTWFCFGSNFLQCRVYSSGWFVCEKKRIYFLIFIYKNMVNLTMDSEDDDDFDINLENIDTIKKFDSAESTNLLSLVTRTTAELHSKQRSLQTRFASKASAPVSLLVESLLQQLCSLLEPDAERSRVLYKSICDRLHAVNLIDETYTMGEFEMMRSQYQKALYHLVNIARGQDLPVMLPDLQEYWPLPAGLDWSRYYREFEEVSFIAGGGFGKVYRSRNKLDGNVYAVKKVTIRSTTIKNVLIHLNEVKTLASLNHINIVPYKAAWLEPLMSPGKNSVNSASTGESSSSESDEADDTHDTIDSLRRPEHDSEEFDILFERSNSEQEKDDSNETKNQVAEVEDASKSVVSIEESQPYINLKWATLYIQMTLCHMTLRDWLDQRNTAENISQFYANFLNNQLAPVSSIPRNSFCRQSSLLANSSETEASDNEVPSRRSSECSKDDSQSEDNVQQHLDIVIDIFQQLLNGLNYIHSRGIVHHDIKPSNIFVSLSHHDSKISIQLGDFGLACPLRSSHMEGGMGTPLYAAPEQLAGQCDPQSDIYSLGIILLELLVPLTTDMERAATIQQVRRGQFPPDLDRDFMGLLKSLLHTQPARRPGMHDLVEAVNRIRVNRDRVISELRRSLSLRDEEIICLRTQIDEQQRVQLETENRMQMEQQTTRTLIVNEQELIYMNMEMQSKDIQLRSKDMELRSKDEEIKMLREKLRLYQEKEGKAQRERTEDESD</sequence>
<feature type="compositionally biased region" description="Basic and acidic residues" evidence="11">
    <location>
        <begin position="319"/>
        <end position="332"/>
    </location>
</feature>
<evidence type="ECO:0000256" key="11">
    <source>
        <dbReference type="SAM" id="MobiDB-lite"/>
    </source>
</evidence>
<evidence type="ECO:0000256" key="5">
    <source>
        <dbReference type="ARBA" id="ARBA00022741"/>
    </source>
</evidence>
<accession>A0A182WG09</accession>
<dbReference type="Pfam" id="PF22949">
    <property type="entry name" value="HRI2_3H"/>
    <property type="match status" value="1"/>
</dbReference>
<dbReference type="GO" id="GO:0005737">
    <property type="term" value="C:cytoplasm"/>
    <property type="evidence" value="ECO:0007669"/>
    <property type="project" value="TreeGrafter"/>
</dbReference>
<feature type="region of interest" description="Disordered" evidence="11">
    <location>
        <begin position="319"/>
        <end position="345"/>
    </location>
</feature>
<dbReference type="STRING" id="112268.A0A182WG09"/>
<feature type="compositionally biased region" description="Basic and acidic residues" evidence="11">
    <location>
        <begin position="297"/>
        <end position="306"/>
    </location>
</feature>
<evidence type="ECO:0000256" key="2">
    <source>
        <dbReference type="ARBA" id="ARBA00022527"/>
    </source>
</evidence>
<dbReference type="GO" id="GO:0005524">
    <property type="term" value="F:ATP binding"/>
    <property type="evidence" value="ECO:0007669"/>
    <property type="project" value="UniProtKB-KW"/>
</dbReference>
<dbReference type="InterPro" id="IPR050339">
    <property type="entry name" value="CC_SR_Kinase"/>
</dbReference>
<dbReference type="Gene3D" id="1.10.510.10">
    <property type="entry name" value="Transferase(Phosphotransferase) domain 1"/>
    <property type="match status" value="1"/>
</dbReference>
<dbReference type="EnsemblMetazoa" id="AMIN009307-RA">
    <property type="protein sequence ID" value="AMIN009307-PA"/>
    <property type="gene ID" value="AMIN009307"/>
</dbReference>
<dbReference type="SUPFAM" id="SSF56112">
    <property type="entry name" value="Protein kinase-like (PK-like)"/>
    <property type="match status" value="1"/>
</dbReference>
<dbReference type="VEuPathDB" id="VectorBase:AMIN009307"/>
<keyword evidence="6" id="KW-0418">Kinase</keyword>
<dbReference type="PANTHER" id="PTHR11042:SF187">
    <property type="entry name" value="EUKARYOTIC TRANSLATION INITIATION FACTOR 2-ALPHA KINASE 2"/>
    <property type="match status" value="1"/>
</dbReference>
<dbReference type="InterPro" id="IPR008271">
    <property type="entry name" value="Ser/Thr_kinase_AS"/>
</dbReference>
<feature type="coiled-coil region" evidence="10">
    <location>
        <begin position="682"/>
        <end position="716"/>
    </location>
</feature>
<evidence type="ECO:0000256" key="10">
    <source>
        <dbReference type="SAM" id="Coils"/>
    </source>
</evidence>
<dbReference type="GO" id="GO:0004694">
    <property type="term" value="F:eukaryotic translation initiation factor 2alpha kinase activity"/>
    <property type="evidence" value="ECO:0007669"/>
    <property type="project" value="TreeGrafter"/>
</dbReference>
<evidence type="ECO:0000313" key="13">
    <source>
        <dbReference type="EnsemblMetazoa" id="AMIN009307-PA"/>
    </source>
</evidence>
<feature type="compositionally biased region" description="Basic and acidic residues" evidence="11">
    <location>
        <begin position="431"/>
        <end position="444"/>
    </location>
</feature>
<keyword evidence="10" id="KW-0175">Coiled coil</keyword>
<dbReference type="PROSITE" id="PS50011">
    <property type="entry name" value="PROTEIN_KINASE_DOM"/>
    <property type="match status" value="1"/>
</dbReference>
<organism evidence="13 14">
    <name type="scientific">Anopheles minimus</name>
    <dbReference type="NCBI Taxonomy" id="112268"/>
    <lineage>
        <taxon>Eukaryota</taxon>
        <taxon>Metazoa</taxon>
        <taxon>Ecdysozoa</taxon>
        <taxon>Arthropoda</taxon>
        <taxon>Hexapoda</taxon>
        <taxon>Insecta</taxon>
        <taxon>Pterygota</taxon>
        <taxon>Neoptera</taxon>
        <taxon>Endopterygota</taxon>
        <taxon>Diptera</taxon>
        <taxon>Nematocera</taxon>
        <taxon>Culicoidea</taxon>
        <taxon>Culicidae</taxon>
        <taxon>Anophelinae</taxon>
        <taxon>Anopheles</taxon>
    </lineage>
</organism>
<name>A0A182WG09_9DIPT</name>
<keyword evidence="14" id="KW-1185">Reference proteome</keyword>
<dbReference type="InterPro" id="IPR054521">
    <property type="entry name" value="HRI2_3H"/>
</dbReference>
<evidence type="ECO:0000256" key="7">
    <source>
        <dbReference type="ARBA" id="ARBA00022840"/>
    </source>
</evidence>
<reference evidence="14" key="1">
    <citation type="submission" date="2013-03" db="EMBL/GenBank/DDBJ databases">
        <title>The Genome Sequence of Anopheles minimus MINIMUS1.</title>
        <authorList>
            <consortium name="The Broad Institute Genomics Platform"/>
            <person name="Neafsey D.E."/>
            <person name="Walton C."/>
            <person name="Walker B."/>
            <person name="Young S.K."/>
            <person name="Zeng Q."/>
            <person name="Gargeya S."/>
            <person name="Fitzgerald M."/>
            <person name="Haas B."/>
            <person name="Abouelleil A."/>
            <person name="Allen A.W."/>
            <person name="Alvarado L."/>
            <person name="Arachchi H.M."/>
            <person name="Berlin A.M."/>
            <person name="Chapman S.B."/>
            <person name="Gainer-Dewar J."/>
            <person name="Goldberg J."/>
            <person name="Griggs A."/>
            <person name="Gujja S."/>
            <person name="Hansen M."/>
            <person name="Howarth C."/>
            <person name="Imamovic A."/>
            <person name="Ireland A."/>
            <person name="Larimer J."/>
            <person name="McCowan C."/>
            <person name="Murphy C."/>
            <person name="Pearson M."/>
            <person name="Poon T.W."/>
            <person name="Priest M."/>
            <person name="Roberts A."/>
            <person name="Saif S."/>
            <person name="Shea T."/>
            <person name="Sisk P."/>
            <person name="Sykes S."/>
            <person name="Wortman J."/>
            <person name="Nusbaum C."/>
            <person name="Birren B."/>
        </authorList>
    </citation>
    <scope>NUCLEOTIDE SEQUENCE [LARGE SCALE GENOMIC DNA]</scope>
    <source>
        <strain evidence="14">MINIMUS1</strain>
    </source>
</reference>
<evidence type="ECO:0000256" key="1">
    <source>
        <dbReference type="ARBA" id="ARBA00012513"/>
    </source>
</evidence>
<comment type="similarity">
    <text evidence="8">Belongs to the protein kinase superfamily. Ser/Thr protein kinase family. GCN2 subfamily.</text>
</comment>
<evidence type="ECO:0000256" key="6">
    <source>
        <dbReference type="ARBA" id="ARBA00022777"/>
    </source>
</evidence>
<evidence type="ECO:0000313" key="14">
    <source>
        <dbReference type="Proteomes" id="UP000075920"/>
    </source>
</evidence>
<dbReference type="PROSITE" id="PS00108">
    <property type="entry name" value="PROTEIN_KINASE_ST"/>
    <property type="match status" value="1"/>
</dbReference>
<feature type="region of interest" description="Disordered" evidence="11">
    <location>
        <begin position="276"/>
        <end position="306"/>
    </location>
</feature>
<dbReference type="Gene3D" id="3.30.200.20">
    <property type="entry name" value="Phosphorylase Kinase, domain 1"/>
    <property type="match status" value="1"/>
</dbReference>
<proteinExistence type="inferred from homology"/>
<feature type="compositionally biased region" description="Low complexity" evidence="11">
    <location>
        <begin position="280"/>
        <end position="289"/>
    </location>
</feature>
<dbReference type="PANTHER" id="PTHR11042">
    <property type="entry name" value="EUKARYOTIC TRANSLATION INITIATION FACTOR 2-ALPHA KINASE EIF2-ALPHA KINASE -RELATED"/>
    <property type="match status" value="1"/>
</dbReference>
<dbReference type="GO" id="GO:0005634">
    <property type="term" value="C:nucleus"/>
    <property type="evidence" value="ECO:0007669"/>
    <property type="project" value="TreeGrafter"/>
</dbReference>
<dbReference type="Proteomes" id="UP000075920">
    <property type="component" value="Unassembled WGS sequence"/>
</dbReference>
<keyword evidence="2" id="KW-0723">Serine/threonine-protein kinase</keyword>